<evidence type="ECO:0000256" key="6">
    <source>
        <dbReference type="SAM" id="MobiDB-lite"/>
    </source>
</evidence>
<dbReference type="OrthoDB" id="3362851at2759"/>
<protein>
    <recommendedName>
        <fullName evidence="9">Transcription factor domain-containing protein</fullName>
    </recommendedName>
</protein>
<dbReference type="Proteomes" id="UP000756346">
    <property type="component" value="Unassembled WGS sequence"/>
</dbReference>
<keyword evidence="8" id="KW-1185">Reference proteome</keyword>
<evidence type="ECO:0000256" key="3">
    <source>
        <dbReference type="ARBA" id="ARBA00023015"/>
    </source>
</evidence>
<reference evidence="7" key="1">
    <citation type="journal article" date="2021" name="Nat. Commun.">
        <title>Genetic determinants of endophytism in the Arabidopsis root mycobiome.</title>
        <authorList>
            <person name="Mesny F."/>
            <person name="Miyauchi S."/>
            <person name="Thiergart T."/>
            <person name="Pickel B."/>
            <person name="Atanasova L."/>
            <person name="Karlsson M."/>
            <person name="Huettel B."/>
            <person name="Barry K.W."/>
            <person name="Haridas S."/>
            <person name="Chen C."/>
            <person name="Bauer D."/>
            <person name="Andreopoulos W."/>
            <person name="Pangilinan J."/>
            <person name="LaButti K."/>
            <person name="Riley R."/>
            <person name="Lipzen A."/>
            <person name="Clum A."/>
            <person name="Drula E."/>
            <person name="Henrissat B."/>
            <person name="Kohler A."/>
            <person name="Grigoriev I.V."/>
            <person name="Martin F.M."/>
            <person name="Hacquard S."/>
        </authorList>
    </citation>
    <scope>NUCLEOTIDE SEQUENCE</scope>
    <source>
        <strain evidence="7">MPI-CAGE-CH-0230</strain>
    </source>
</reference>
<evidence type="ECO:0000256" key="2">
    <source>
        <dbReference type="ARBA" id="ARBA00022723"/>
    </source>
</evidence>
<keyword evidence="2" id="KW-0479">Metal-binding</keyword>
<dbReference type="GeneID" id="70190704"/>
<keyword evidence="3" id="KW-0805">Transcription regulation</keyword>
<sequence>MSTRNLYAEYAIDASGAFPSGITAPAQATLNETSHAVAPGGSNPDQPILDPLPGVEHSYGDSYSPTSADPRHELAETFVATINVAFPLFPKQSFANQLENEVISDTLASVIYGLSAKIVNMPFLLGDEDVDSTLSNLRYSTHIEVEQVIVPAALNQWRAACLLAWYGFHQHPGPSECVHIAGLVRKAYQCGLHQIDSAENRASFGWDQVSEERLHDWRHVWWCLYMLDCYASYSTATPHQAEAETLRTALLQTSVPCGPSGAKPEKFFLPADPSKLWKLVDDISRTKGDNAFSLCMAISAVLREAVTLHRQQKQNPGGFIPERISVLEDHLSAIELAMPPNYMRQTRDVLRGESNTSFHYRLLTLLKIYCTRLVLRLASSHLLESPEWEERWHESLEICYRMFAVIQQWDKQYMLATDPAICFIILPVLTLLHLHSLSSGLSNPQLKEQLARRKNILRLFVQNSAEFWTLPRLLLSRYDIFVTQFTKPLSADLIRQVLNKLQSPLHPDLLGGSPARAQLQPPVHTGSDRGVLVSSAAVNPARAASGSETGHAAGPNLPTTWPAVTTSDLALTNEAQGSMDTGQVLNDLILSPQTWDDLMNTQDMCDILLQTVDSPAHPSYLAQ</sequence>
<dbReference type="GO" id="GO:0000981">
    <property type="term" value="F:DNA-binding transcription factor activity, RNA polymerase II-specific"/>
    <property type="evidence" value="ECO:0007669"/>
    <property type="project" value="InterPro"/>
</dbReference>
<dbReference type="PANTHER" id="PTHR47338">
    <property type="entry name" value="ZN(II)2CYS6 TRANSCRIPTION FACTOR (EUROFUNG)-RELATED"/>
    <property type="match status" value="1"/>
</dbReference>
<dbReference type="AlphaFoldDB" id="A0A9P9BLW3"/>
<dbReference type="InterPro" id="IPR050815">
    <property type="entry name" value="TF_fung"/>
</dbReference>
<feature type="region of interest" description="Disordered" evidence="6">
    <location>
        <begin position="34"/>
        <end position="67"/>
    </location>
</feature>
<name>A0A9P9BLW3_9PEZI</name>
<evidence type="ECO:0008006" key="9">
    <source>
        <dbReference type="Google" id="ProtNLM"/>
    </source>
</evidence>
<evidence type="ECO:0000313" key="8">
    <source>
        <dbReference type="Proteomes" id="UP000756346"/>
    </source>
</evidence>
<accession>A0A9P9BLW3</accession>
<gene>
    <name evidence="7" type="ORF">B0I36DRAFT_387282</name>
</gene>
<dbReference type="RefSeq" id="XP_046008383.1">
    <property type="nucleotide sequence ID" value="XM_046161158.1"/>
</dbReference>
<dbReference type="EMBL" id="JAGTJQ010000009">
    <property type="protein sequence ID" value="KAH7024835.1"/>
    <property type="molecule type" value="Genomic_DNA"/>
</dbReference>
<dbReference type="CDD" id="cd12148">
    <property type="entry name" value="fungal_TF_MHR"/>
    <property type="match status" value="1"/>
</dbReference>
<evidence type="ECO:0000256" key="5">
    <source>
        <dbReference type="ARBA" id="ARBA00023242"/>
    </source>
</evidence>
<evidence type="ECO:0000256" key="1">
    <source>
        <dbReference type="ARBA" id="ARBA00004123"/>
    </source>
</evidence>
<evidence type="ECO:0000313" key="7">
    <source>
        <dbReference type="EMBL" id="KAH7024835.1"/>
    </source>
</evidence>
<keyword evidence="5" id="KW-0539">Nucleus</keyword>
<keyword evidence="4" id="KW-0804">Transcription</keyword>
<evidence type="ECO:0000256" key="4">
    <source>
        <dbReference type="ARBA" id="ARBA00023163"/>
    </source>
</evidence>
<proteinExistence type="predicted"/>
<dbReference type="GO" id="GO:0005634">
    <property type="term" value="C:nucleus"/>
    <property type="evidence" value="ECO:0007669"/>
    <property type="project" value="UniProtKB-SubCell"/>
</dbReference>
<comment type="subcellular location">
    <subcellularLocation>
        <location evidence="1">Nucleus</location>
    </subcellularLocation>
</comment>
<comment type="caution">
    <text evidence="7">The sequence shown here is derived from an EMBL/GenBank/DDBJ whole genome shotgun (WGS) entry which is preliminary data.</text>
</comment>
<dbReference type="PANTHER" id="PTHR47338:SF10">
    <property type="entry name" value="TRANSCRIPTION FACTOR DOMAIN-CONTAINING PROTEIN-RELATED"/>
    <property type="match status" value="1"/>
</dbReference>
<organism evidence="7 8">
    <name type="scientific">Microdochium trichocladiopsis</name>
    <dbReference type="NCBI Taxonomy" id="1682393"/>
    <lineage>
        <taxon>Eukaryota</taxon>
        <taxon>Fungi</taxon>
        <taxon>Dikarya</taxon>
        <taxon>Ascomycota</taxon>
        <taxon>Pezizomycotina</taxon>
        <taxon>Sordariomycetes</taxon>
        <taxon>Xylariomycetidae</taxon>
        <taxon>Xylariales</taxon>
        <taxon>Microdochiaceae</taxon>
        <taxon>Microdochium</taxon>
    </lineage>
</organism>
<dbReference type="GO" id="GO:0046872">
    <property type="term" value="F:metal ion binding"/>
    <property type="evidence" value="ECO:0007669"/>
    <property type="project" value="UniProtKB-KW"/>
</dbReference>